<evidence type="ECO:0000313" key="3">
    <source>
        <dbReference type="Proteomes" id="UP001054945"/>
    </source>
</evidence>
<accession>A0AAV4XF37</accession>
<evidence type="ECO:0000313" key="2">
    <source>
        <dbReference type="EMBL" id="GIY93846.1"/>
    </source>
</evidence>
<reference evidence="2 3" key="1">
    <citation type="submission" date="2021-06" db="EMBL/GenBank/DDBJ databases">
        <title>Caerostris extrusa draft genome.</title>
        <authorList>
            <person name="Kono N."/>
            <person name="Arakawa K."/>
        </authorList>
    </citation>
    <scope>NUCLEOTIDE SEQUENCE [LARGE SCALE GENOMIC DNA]</scope>
</reference>
<dbReference type="EMBL" id="BPLR01000315">
    <property type="protein sequence ID" value="GIY93846.1"/>
    <property type="molecule type" value="Genomic_DNA"/>
</dbReference>
<protein>
    <recommendedName>
        <fullName evidence="4">Transformer</fullName>
    </recommendedName>
</protein>
<dbReference type="Proteomes" id="UP001054945">
    <property type="component" value="Unassembled WGS sequence"/>
</dbReference>
<comment type="caution">
    <text evidence="2">The sequence shown here is derived from an EMBL/GenBank/DDBJ whole genome shotgun (WGS) entry which is preliminary data.</text>
</comment>
<feature type="compositionally biased region" description="Polar residues" evidence="1">
    <location>
        <begin position="52"/>
        <end position="61"/>
    </location>
</feature>
<name>A0AAV4XF37_CAEEX</name>
<evidence type="ECO:0000256" key="1">
    <source>
        <dbReference type="SAM" id="MobiDB-lite"/>
    </source>
</evidence>
<feature type="compositionally biased region" description="Basic and acidic residues" evidence="1">
    <location>
        <begin position="62"/>
        <end position="71"/>
    </location>
</feature>
<gene>
    <name evidence="2" type="ORF">CEXT_754311</name>
</gene>
<proteinExistence type="predicted"/>
<feature type="region of interest" description="Disordered" evidence="1">
    <location>
        <begin position="1"/>
        <end position="24"/>
    </location>
</feature>
<sequence>MSQNLQRAPMAPEEPDGVPCAGRLPTITMKSANLRDEVLPGGNDGPDGIKTYLSNTNQPSSFREEIPPRKR</sequence>
<dbReference type="AlphaFoldDB" id="A0AAV4XF37"/>
<organism evidence="2 3">
    <name type="scientific">Caerostris extrusa</name>
    <name type="common">Bark spider</name>
    <name type="synonym">Caerostris bankana</name>
    <dbReference type="NCBI Taxonomy" id="172846"/>
    <lineage>
        <taxon>Eukaryota</taxon>
        <taxon>Metazoa</taxon>
        <taxon>Ecdysozoa</taxon>
        <taxon>Arthropoda</taxon>
        <taxon>Chelicerata</taxon>
        <taxon>Arachnida</taxon>
        <taxon>Araneae</taxon>
        <taxon>Araneomorphae</taxon>
        <taxon>Entelegynae</taxon>
        <taxon>Araneoidea</taxon>
        <taxon>Araneidae</taxon>
        <taxon>Caerostris</taxon>
    </lineage>
</organism>
<evidence type="ECO:0008006" key="4">
    <source>
        <dbReference type="Google" id="ProtNLM"/>
    </source>
</evidence>
<keyword evidence="3" id="KW-1185">Reference proteome</keyword>
<feature type="region of interest" description="Disordered" evidence="1">
    <location>
        <begin position="39"/>
        <end position="71"/>
    </location>
</feature>